<reference evidence="2" key="1">
    <citation type="submission" date="2021-01" db="EMBL/GenBank/DDBJ databases">
        <authorList>
            <consortium name="Genoscope - CEA"/>
            <person name="William W."/>
        </authorList>
    </citation>
    <scope>NUCLEOTIDE SEQUENCE</scope>
</reference>
<feature type="region of interest" description="Disordered" evidence="1">
    <location>
        <begin position="75"/>
        <end position="107"/>
    </location>
</feature>
<name>A0A8S1MQH0_PARPR</name>
<comment type="caution">
    <text evidence="2">The sequence shown here is derived from an EMBL/GenBank/DDBJ whole genome shotgun (WGS) entry which is preliminary data.</text>
</comment>
<dbReference type="EMBL" id="CAJJDM010000058">
    <property type="protein sequence ID" value="CAD8077144.1"/>
    <property type="molecule type" value="Genomic_DNA"/>
</dbReference>
<sequence>MGCNVQKSKSQSNKLCQAPQEILESARIANEQDGLTHGQKSDIKESENFVSQQQQVQIGRRLKHMASSDELNKFINKKHSNPQSHFGYIKNSPEQRRKQSLMNSPKL</sequence>
<feature type="region of interest" description="Disordered" evidence="1">
    <location>
        <begin position="28"/>
        <end position="62"/>
    </location>
</feature>
<dbReference type="OMA" id="RLKHMAS"/>
<gene>
    <name evidence="2" type="ORF">PPRIM_AZ9-3.1.T0570236</name>
</gene>
<proteinExistence type="predicted"/>
<protein>
    <submittedName>
        <fullName evidence="2">Uncharacterized protein</fullName>
    </submittedName>
</protein>
<keyword evidence="3" id="KW-1185">Reference proteome</keyword>
<dbReference type="AlphaFoldDB" id="A0A8S1MQH0"/>
<accession>A0A8S1MQH0</accession>
<evidence type="ECO:0000313" key="2">
    <source>
        <dbReference type="EMBL" id="CAD8077144.1"/>
    </source>
</evidence>
<evidence type="ECO:0000313" key="3">
    <source>
        <dbReference type="Proteomes" id="UP000688137"/>
    </source>
</evidence>
<organism evidence="2 3">
    <name type="scientific">Paramecium primaurelia</name>
    <dbReference type="NCBI Taxonomy" id="5886"/>
    <lineage>
        <taxon>Eukaryota</taxon>
        <taxon>Sar</taxon>
        <taxon>Alveolata</taxon>
        <taxon>Ciliophora</taxon>
        <taxon>Intramacronucleata</taxon>
        <taxon>Oligohymenophorea</taxon>
        <taxon>Peniculida</taxon>
        <taxon>Parameciidae</taxon>
        <taxon>Paramecium</taxon>
    </lineage>
</organism>
<evidence type="ECO:0000256" key="1">
    <source>
        <dbReference type="SAM" id="MobiDB-lite"/>
    </source>
</evidence>
<dbReference type="Proteomes" id="UP000688137">
    <property type="component" value="Unassembled WGS sequence"/>
</dbReference>
<feature type="compositionally biased region" description="Polar residues" evidence="1">
    <location>
        <begin position="48"/>
        <end position="57"/>
    </location>
</feature>